<sequence length="90" mass="9070">VSGGSQTLINDPQGTLVVTGVTGPSGGLYTVNYTYTLKDNVLTHSVQGDDDTVNGPLFVVSATDATGDVGTGNLQVVISDDAPTANNDAD</sequence>
<feature type="non-terminal residue" evidence="1">
    <location>
        <position position="90"/>
    </location>
</feature>
<feature type="non-terminal residue" evidence="1">
    <location>
        <position position="1"/>
    </location>
</feature>
<evidence type="ECO:0008006" key="3">
    <source>
        <dbReference type="Google" id="ProtNLM"/>
    </source>
</evidence>
<name>A0AAP6L5Q8_AERME</name>
<evidence type="ECO:0000313" key="1">
    <source>
        <dbReference type="EMBL" id="MDX7924533.1"/>
    </source>
</evidence>
<accession>A0AAP6L5Q8</accession>
<dbReference type="EMBL" id="JAWZXF010000045">
    <property type="protein sequence ID" value="MDX7924533.1"/>
    <property type="molecule type" value="Genomic_DNA"/>
</dbReference>
<evidence type="ECO:0000313" key="2">
    <source>
        <dbReference type="Proteomes" id="UP001285835"/>
    </source>
</evidence>
<dbReference type="Proteomes" id="UP001285835">
    <property type="component" value="Unassembled WGS sequence"/>
</dbReference>
<dbReference type="RefSeq" id="WP_319918278.1">
    <property type="nucleotide sequence ID" value="NZ_JAWZXF010000045.1"/>
</dbReference>
<organism evidence="1 2">
    <name type="scientific">Aeromonas media</name>
    <dbReference type="NCBI Taxonomy" id="651"/>
    <lineage>
        <taxon>Bacteria</taxon>
        <taxon>Pseudomonadati</taxon>
        <taxon>Pseudomonadota</taxon>
        <taxon>Gammaproteobacteria</taxon>
        <taxon>Aeromonadales</taxon>
        <taxon>Aeromonadaceae</taxon>
        <taxon>Aeromonas</taxon>
    </lineage>
</organism>
<proteinExistence type="predicted"/>
<dbReference type="AlphaFoldDB" id="A0AAP6L5Q8"/>
<gene>
    <name evidence="1" type="ORF">SJS82_21760</name>
</gene>
<reference evidence="1" key="1">
    <citation type="submission" date="2023-11" db="EMBL/GenBank/DDBJ databases">
        <title>WGS of Aeromonas in Northern Israel.</title>
        <authorList>
            <person name="Hershko Y."/>
        </authorList>
    </citation>
    <scope>NUCLEOTIDE SEQUENCE</scope>
    <source>
        <strain evidence="1">02297</strain>
    </source>
</reference>
<comment type="caution">
    <text evidence="1">The sequence shown here is derived from an EMBL/GenBank/DDBJ whole genome shotgun (WGS) entry which is preliminary data.</text>
</comment>
<protein>
    <recommendedName>
        <fullName evidence="3">RapA2 cadherin-like domain-containing protein</fullName>
    </recommendedName>
</protein>